<dbReference type="Proteomes" id="UP000319908">
    <property type="component" value="Unassembled WGS sequence"/>
</dbReference>
<dbReference type="GO" id="GO:0005694">
    <property type="term" value="C:chromosome"/>
    <property type="evidence" value="ECO:0007669"/>
    <property type="project" value="TreeGrafter"/>
</dbReference>
<dbReference type="RefSeq" id="WP_146405374.1">
    <property type="nucleotide sequence ID" value="NZ_SJPU01000001.1"/>
</dbReference>
<dbReference type="Pfam" id="PF07506">
    <property type="entry name" value="RepB"/>
    <property type="match status" value="1"/>
</dbReference>
<dbReference type="SUPFAM" id="SSF110849">
    <property type="entry name" value="ParB/Sulfiredoxin"/>
    <property type="match status" value="1"/>
</dbReference>
<evidence type="ECO:0000313" key="4">
    <source>
        <dbReference type="Proteomes" id="UP000319908"/>
    </source>
</evidence>
<feature type="domain" description="ParB-like N-terminal" evidence="2">
    <location>
        <begin position="14"/>
        <end position="108"/>
    </location>
</feature>
<sequence>MNTKVQLACESLVREIPLASILPMRKIAKSVKNTVKYRQILASIRQIGLIEPLVVHPQKGSGGQFMLLDGTVRYEALMDLQIKSVKCLVALDDEAFTYNHKVNRLTAIQEHFMIMKAVKGGVAESQIADVLDIDVALIRKKRDLLVGICAEAVELLKGKNATSATFIQLRKVVPMRQIEMAELMCATSNFSDSYSKCLIAATPADLLVDKAASREVGGLSSIDMARMEREMDSLARDFKQIDEVHGKNVLNLVISVGYLRALLDNARVVRYLAANYPEILTELQKVADSRMLEGETKQNSPENDTPPADDAESS</sequence>
<proteinExistence type="predicted"/>
<dbReference type="PANTHER" id="PTHR33375:SF1">
    <property type="entry name" value="CHROMOSOME-PARTITIONING PROTEIN PARB-RELATED"/>
    <property type="match status" value="1"/>
</dbReference>
<evidence type="ECO:0000256" key="1">
    <source>
        <dbReference type="SAM" id="MobiDB-lite"/>
    </source>
</evidence>
<keyword evidence="4" id="KW-1185">Reference proteome</keyword>
<dbReference type="InterPro" id="IPR011111">
    <property type="entry name" value="Plasmid_RepB"/>
</dbReference>
<dbReference type="Gene3D" id="3.90.1530.10">
    <property type="entry name" value="Conserved hypothetical protein from pyrococcus furiosus pfu- 392566-001, ParB domain"/>
    <property type="match status" value="1"/>
</dbReference>
<dbReference type="InterPro" id="IPR003115">
    <property type="entry name" value="ParB_N"/>
</dbReference>
<name>A0A5C6C441_9BACT</name>
<feature type="region of interest" description="Disordered" evidence="1">
    <location>
        <begin position="290"/>
        <end position="314"/>
    </location>
</feature>
<dbReference type="CDD" id="cd16387">
    <property type="entry name" value="ParB_N_Srx"/>
    <property type="match status" value="1"/>
</dbReference>
<gene>
    <name evidence="3" type="primary">noc</name>
    <name evidence="3" type="ORF">Poly21_04470</name>
</gene>
<dbReference type="GO" id="GO:0045881">
    <property type="term" value="P:positive regulation of sporulation resulting in formation of a cellular spore"/>
    <property type="evidence" value="ECO:0007669"/>
    <property type="project" value="TreeGrafter"/>
</dbReference>
<dbReference type="Pfam" id="PF02195">
    <property type="entry name" value="ParB_N"/>
    <property type="match status" value="1"/>
</dbReference>
<accession>A0A5C6C441</accession>
<dbReference type="GO" id="GO:0007059">
    <property type="term" value="P:chromosome segregation"/>
    <property type="evidence" value="ECO:0007669"/>
    <property type="project" value="TreeGrafter"/>
</dbReference>
<dbReference type="PANTHER" id="PTHR33375">
    <property type="entry name" value="CHROMOSOME-PARTITIONING PROTEIN PARB-RELATED"/>
    <property type="match status" value="1"/>
</dbReference>
<evidence type="ECO:0000313" key="3">
    <source>
        <dbReference type="EMBL" id="TWU18286.1"/>
    </source>
</evidence>
<dbReference type="InterPro" id="IPR036086">
    <property type="entry name" value="ParB/Sulfiredoxin_sf"/>
</dbReference>
<dbReference type="EMBL" id="SJPU01000001">
    <property type="protein sequence ID" value="TWU18286.1"/>
    <property type="molecule type" value="Genomic_DNA"/>
</dbReference>
<comment type="caution">
    <text evidence="3">The sequence shown here is derived from an EMBL/GenBank/DDBJ whole genome shotgun (WGS) entry which is preliminary data.</text>
</comment>
<dbReference type="OrthoDB" id="7632576at2"/>
<dbReference type="SMART" id="SM00470">
    <property type="entry name" value="ParB"/>
    <property type="match status" value="1"/>
</dbReference>
<reference evidence="3 4" key="1">
    <citation type="journal article" date="2020" name="Antonie Van Leeuwenhoek">
        <title>Rhodopirellula heiligendammensis sp. nov., Rhodopirellula pilleata sp. nov., and Rhodopirellula solitaria sp. nov. isolated from natural or artificial marine surfaces in Northern Germany and California, USA, and emended description of the genus Rhodopirellula.</title>
        <authorList>
            <person name="Kallscheuer N."/>
            <person name="Wiegand S."/>
            <person name="Jogler M."/>
            <person name="Boedeker C."/>
            <person name="Peeters S.H."/>
            <person name="Rast P."/>
            <person name="Heuer A."/>
            <person name="Jetten M.S.M."/>
            <person name="Rohde M."/>
            <person name="Jogler C."/>
        </authorList>
    </citation>
    <scope>NUCLEOTIDE SEQUENCE [LARGE SCALE GENOMIC DNA]</scope>
    <source>
        <strain evidence="3 4">Poly21</strain>
    </source>
</reference>
<organism evidence="3 4">
    <name type="scientific">Allorhodopirellula heiligendammensis</name>
    <dbReference type="NCBI Taxonomy" id="2714739"/>
    <lineage>
        <taxon>Bacteria</taxon>
        <taxon>Pseudomonadati</taxon>
        <taxon>Planctomycetota</taxon>
        <taxon>Planctomycetia</taxon>
        <taxon>Pirellulales</taxon>
        <taxon>Pirellulaceae</taxon>
        <taxon>Allorhodopirellula</taxon>
    </lineage>
</organism>
<evidence type="ECO:0000259" key="2">
    <source>
        <dbReference type="SMART" id="SM00470"/>
    </source>
</evidence>
<dbReference type="AlphaFoldDB" id="A0A5C6C441"/>
<dbReference type="InterPro" id="IPR050336">
    <property type="entry name" value="Chromosome_partition/occlusion"/>
</dbReference>
<protein>
    <submittedName>
        <fullName evidence="3">Nucleoid occlusion protein</fullName>
    </submittedName>
</protein>